<evidence type="ECO:0000313" key="2">
    <source>
        <dbReference type="Proteomes" id="UP000531561"/>
    </source>
</evidence>
<accession>A0A8H6AVQ9</accession>
<organism evidence="1 2">
    <name type="scientific">Botrytis fragariae</name>
    <dbReference type="NCBI Taxonomy" id="1964551"/>
    <lineage>
        <taxon>Eukaryota</taxon>
        <taxon>Fungi</taxon>
        <taxon>Dikarya</taxon>
        <taxon>Ascomycota</taxon>
        <taxon>Pezizomycotina</taxon>
        <taxon>Leotiomycetes</taxon>
        <taxon>Helotiales</taxon>
        <taxon>Sclerotiniaceae</taxon>
        <taxon>Botrytis</taxon>
    </lineage>
</organism>
<gene>
    <name evidence="1" type="ORF">Bfra_004406</name>
</gene>
<reference evidence="1 2" key="1">
    <citation type="journal article" date="2020" name="Phytopathology">
        <title>A high-quality genome resource of Botrytis fragariae, a new and rapidly spreading fungal pathogen causing strawberry gray mold in the U.S.A.</title>
        <authorList>
            <person name="Wu Y."/>
            <person name="Saski C.A."/>
            <person name="Schnabel G."/>
            <person name="Xiao S."/>
            <person name="Hu M."/>
        </authorList>
    </citation>
    <scope>NUCLEOTIDE SEQUENCE [LARGE SCALE GENOMIC DNA]</scope>
    <source>
        <strain evidence="1 2">BVB16</strain>
    </source>
</reference>
<evidence type="ECO:0000313" key="1">
    <source>
        <dbReference type="EMBL" id="KAF5874399.1"/>
    </source>
</evidence>
<dbReference type="RefSeq" id="XP_037193345.1">
    <property type="nucleotide sequence ID" value="XM_037334811.1"/>
</dbReference>
<sequence length="396" mass="45723">MIAISLKAPLSSNSRSPKSLVESKIVTMPLVYTPLVKERKKPAVIHDLTFIIDGYRCTIRPAYPIYLTTIKPKDLRETAVAKKKCRVNRSTSNLPQLVRPFKDPPQCLFPPPYNPESKAWEDLFLKLPLDVRWMIYDQLSIVRPNPVPVRSPLSSAYKENHKPSSNSHAILGVSKSIHHDAAEYFYTKTNFVIGSWRWDQEPELEPSPDGLQTFLSWTPRHYVNCITKLTMLARLVVYFRKTEFAHADLMYFEAMTIATKESFVNLRVLSVLFTEFDGVCVPDCPLDVGVKTDGWHDTVYSSFKTLLNHQNLEEIYLGVDLIGKPARYKGNSAWDQLPDREAFMLIKEMVKYATMEHGSWILYGEEDWDSIFAREEDHKSYYYEPELCPIARKVFI</sequence>
<proteinExistence type="predicted"/>
<keyword evidence="2" id="KW-1185">Reference proteome</keyword>
<comment type="caution">
    <text evidence="1">The sequence shown here is derived from an EMBL/GenBank/DDBJ whole genome shotgun (WGS) entry which is preliminary data.</text>
</comment>
<dbReference type="OrthoDB" id="3476928at2759"/>
<dbReference type="GeneID" id="59258503"/>
<dbReference type="EMBL" id="JABFCT010000007">
    <property type="protein sequence ID" value="KAF5874399.1"/>
    <property type="molecule type" value="Genomic_DNA"/>
</dbReference>
<dbReference type="AlphaFoldDB" id="A0A8H6AVQ9"/>
<dbReference type="Proteomes" id="UP000531561">
    <property type="component" value="Unassembled WGS sequence"/>
</dbReference>
<protein>
    <submittedName>
        <fullName evidence="1">Uncharacterized protein</fullName>
    </submittedName>
</protein>
<name>A0A8H6AVQ9_9HELO</name>